<sequence>MRVAVVVAMMVVGMVAVVMTGRCVRCGGREGGLVVVLAQIEGYGSSGSIVGGRGNPDPLSTRPSSHLNTAPI</sequence>
<gene>
    <name evidence="3" type="ORF">E2C01_077471</name>
</gene>
<dbReference type="AlphaFoldDB" id="A0A5B7ILH2"/>
<keyword evidence="2" id="KW-0732">Signal</keyword>
<reference evidence="3 4" key="1">
    <citation type="submission" date="2019-05" db="EMBL/GenBank/DDBJ databases">
        <title>Another draft genome of Portunus trituberculatus and its Hox gene families provides insights of decapod evolution.</title>
        <authorList>
            <person name="Jeong J.-H."/>
            <person name="Song I."/>
            <person name="Kim S."/>
            <person name="Choi T."/>
            <person name="Kim D."/>
            <person name="Ryu S."/>
            <person name="Kim W."/>
        </authorList>
    </citation>
    <scope>NUCLEOTIDE SEQUENCE [LARGE SCALE GENOMIC DNA]</scope>
    <source>
        <tissue evidence="3">Muscle</tissue>
    </source>
</reference>
<evidence type="ECO:0000313" key="4">
    <source>
        <dbReference type="Proteomes" id="UP000324222"/>
    </source>
</evidence>
<evidence type="ECO:0000256" key="1">
    <source>
        <dbReference type="SAM" id="MobiDB-lite"/>
    </source>
</evidence>
<dbReference type="Proteomes" id="UP000324222">
    <property type="component" value="Unassembled WGS sequence"/>
</dbReference>
<evidence type="ECO:0000256" key="2">
    <source>
        <dbReference type="SAM" id="SignalP"/>
    </source>
</evidence>
<accession>A0A5B7ILH2</accession>
<keyword evidence="4" id="KW-1185">Reference proteome</keyword>
<feature type="region of interest" description="Disordered" evidence="1">
    <location>
        <begin position="46"/>
        <end position="72"/>
    </location>
</feature>
<name>A0A5B7ILH2_PORTR</name>
<proteinExistence type="predicted"/>
<feature type="signal peptide" evidence="2">
    <location>
        <begin position="1"/>
        <end position="16"/>
    </location>
</feature>
<feature type="compositionally biased region" description="Polar residues" evidence="1">
    <location>
        <begin position="61"/>
        <end position="72"/>
    </location>
</feature>
<protein>
    <recommendedName>
        <fullName evidence="5">Secreted protein</fullName>
    </recommendedName>
</protein>
<evidence type="ECO:0008006" key="5">
    <source>
        <dbReference type="Google" id="ProtNLM"/>
    </source>
</evidence>
<feature type="chain" id="PRO_5022714417" description="Secreted protein" evidence="2">
    <location>
        <begin position="17"/>
        <end position="72"/>
    </location>
</feature>
<comment type="caution">
    <text evidence="3">The sequence shown here is derived from an EMBL/GenBank/DDBJ whole genome shotgun (WGS) entry which is preliminary data.</text>
</comment>
<evidence type="ECO:0000313" key="3">
    <source>
        <dbReference type="EMBL" id="MPC82789.1"/>
    </source>
</evidence>
<dbReference type="EMBL" id="VSRR010060748">
    <property type="protein sequence ID" value="MPC82789.1"/>
    <property type="molecule type" value="Genomic_DNA"/>
</dbReference>
<organism evidence="3 4">
    <name type="scientific">Portunus trituberculatus</name>
    <name type="common">Swimming crab</name>
    <name type="synonym">Neptunus trituberculatus</name>
    <dbReference type="NCBI Taxonomy" id="210409"/>
    <lineage>
        <taxon>Eukaryota</taxon>
        <taxon>Metazoa</taxon>
        <taxon>Ecdysozoa</taxon>
        <taxon>Arthropoda</taxon>
        <taxon>Crustacea</taxon>
        <taxon>Multicrustacea</taxon>
        <taxon>Malacostraca</taxon>
        <taxon>Eumalacostraca</taxon>
        <taxon>Eucarida</taxon>
        <taxon>Decapoda</taxon>
        <taxon>Pleocyemata</taxon>
        <taxon>Brachyura</taxon>
        <taxon>Eubrachyura</taxon>
        <taxon>Portunoidea</taxon>
        <taxon>Portunidae</taxon>
        <taxon>Portuninae</taxon>
        <taxon>Portunus</taxon>
    </lineage>
</organism>